<keyword evidence="4" id="KW-1133">Transmembrane helix</keyword>
<dbReference type="AlphaFoldDB" id="A0A135IHE1"/>
<keyword evidence="5" id="KW-0472">Membrane</keyword>
<evidence type="ECO:0000256" key="1">
    <source>
        <dbReference type="ARBA" id="ARBA00004651"/>
    </source>
</evidence>
<dbReference type="OMA" id="KQPKFRW"/>
<organism evidence="6 7">
    <name type="scientific">Phaeobacter inhibens</name>
    <dbReference type="NCBI Taxonomy" id="221822"/>
    <lineage>
        <taxon>Bacteria</taxon>
        <taxon>Pseudomonadati</taxon>
        <taxon>Pseudomonadota</taxon>
        <taxon>Alphaproteobacteria</taxon>
        <taxon>Rhodobacterales</taxon>
        <taxon>Roseobacteraceae</taxon>
        <taxon>Phaeobacter</taxon>
    </lineage>
</organism>
<dbReference type="Proteomes" id="UP000236447">
    <property type="component" value="Chromosome"/>
</dbReference>
<name>A0A135IHE1_9RHOB</name>
<dbReference type="EMBL" id="CP010725">
    <property type="protein sequence ID" value="AUQ99050.1"/>
    <property type="molecule type" value="Genomic_DNA"/>
</dbReference>
<evidence type="ECO:0000256" key="3">
    <source>
        <dbReference type="ARBA" id="ARBA00022692"/>
    </source>
</evidence>
<evidence type="ECO:0000313" key="7">
    <source>
        <dbReference type="Proteomes" id="UP000236447"/>
    </source>
</evidence>
<comment type="subcellular location">
    <subcellularLocation>
        <location evidence="1">Cell membrane</location>
        <topology evidence="1">Multi-pass membrane protein</topology>
    </subcellularLocation>
</comment>
<evidence type="ECO:0000256" key="5">
    <source>
        <dbReference type="ARBA" id="ARBA00023136"/>
    </source>
</evidence>
<evidence type="ECO:0000256" key="2">
    <source>
        <dbReference type="ARBA" id="ARBA00022475"/>
    </source>
</evidence>
<keyword evidence="3" id="KW-0812">Transmembrane</keyword>
<accession>A0A135IHE1</accession>
<proteinExistence type="predicted"/>
<dbReference type="GO" id="GO:0005886">
    <property type="term" value="C:plasma membrane"/>
    <property type="evidence" value="ECO:0007669"/>
    <property type="project" value="UniProtKB-SubCell"/>
</dbReference>
<dbReference type="Pfam" id="PF03631">
    <property type="entry name" value="Virul_fac_BrkB"/>
    <property type="match status" value="1"/>
</dbReference>
<dbReference type="PANTHER" id="PTHR30213">
    <property type="entry name" value="INNER MEMBRANE PROTEIN YHJD"/>
    <property type="match status" value="1"/>
</dbReference>
<protein>
    <submittedName>
        <fullName evidence="6">Putative tRNA-processing ribonuclease</fullName>
    </submittedName>
</protein>
<keyword evidence="2" id="KW-1003">Cell membrane</keyword>
<evidence type="ECO:0000256" key="4">
    <source>
        <dbReference type="ARBA" id="ARBA00022989"/>
    </source>
</evidence>
<dbReference type="PIRSF" id="PIRSF035875">
    <property type="entry name" value="RNase_BN"/>
    <property type="match status" value="1"/>
</dbReference>
<dbReference type="NCBIfam" id="TIGR00765">
    <property type="entry name" value="yihY_not_rbn"/>
    <property type="match status" value="1"/>
</dbReference>
<evidence type="ECO:0000313" key="6">
    <source>
        <dbReference type="EMBL" id="AUQ99050.1"/>
    </source>
</evidence>
<gene>
    <name evidence="6" type="ORF">PhaeoP88_01676</name>
</gene>
<dbReference type="InterPro" id="IPR017039">
    <property type="entry name" value="Virul_fac_BrkB"/>
</dbReference>
<sequence length="287" mass="30828">MSIRPYVKPGAYALYLAAKRFNDKNGWVLSSHIAMSLMLALFPFILFTVALTGAVAGAFSDGIDLKNLVELVFGSWPDSVSDPIVREVYSVLATSSTGVVTLGGVIAIYFASNGVDAVRLAMVQAYHERDHRPFWKTRGLCIGLVILGGAGIMAAAVFELILPLYARHLASFFPQVPLARNWESGLNGILVAVIPLIAVCAFHMLLPAKRHRFTQVLPGVLLTVVLWWAAGLAFAIYISSFASYSATYAGLAGAMAALIFLYLNSAILILGAELNGVLLHPTSKTKV</sequence>
<dbReference type="PANTHER" id="PTHR30213:SF0">
    <property type="entry name" value="UPF0761 MEMBRANE PROTEIN YIHY"/>
    <property type="match status" value="1"/>
</dbReference>
<reference evidence="6 7" key="2">
    <citation type="journal article" date="2017" name="Genome Biol. Evol.">
        <title>Trajectories and Drivers of Genome Evolution in Surface-Associated Marine Phaeobacter.</title>
        <authorList>
            <person name="Freese H.M."/>
            <person name="Sikorski J."/>
            <person name="Bunk B."/>
            <person name="Scheuner C."/>
            <person name="Meier-Kolthoff J.P."/>
            <person name="Sproer C."/>
            <person name="Gram L."/>
            <person name="Overmann J."/>
        </authorList>
    </citation>
    <scope>NUCLEOTIDE SEQUENCE [LARGE SCALE GENOMIC DNA]</scope>
    <source>
        <strain evidence="6 7">P88</strain>
    </source>
</reference>
<reference evidence="6 7" key="1">
    <citation type="journal article" date="2017" name="Front. Microbiol.">
        <title>Phaeobacter piscinae sp. nov., a species of the Roseobacter group and potential aquaculture probiont.</title>
        <authorList>
            <person name="Sonnenschein E.C."/>
            <person name="Phippen C.B.W."/>
            <person name="Nielsen K.F."/>
            <person name="Mateiu R.V."/>
            <person name="Melchiorsen J."/>
            <person name="Gram L."/>
            <person name="Overmann J."/>
            <person name="Freese H.M."/>
        </authorList>
    </citation>
    <scope>NUCLEOTIDE SEQUENCE [LARGE SCALE GENOMIC DNA]</scope>
    <source>
        <strain evidence="6 7">P88</strain>
    </source>
</reference>
<dbReference type="RefSeq" id="WP_014874714.1">
    <property type="nucleotide sequence ID" value="NZ_CP010595.1"/>
</dbReference>